<accession>A0ABS8C234</accession>
<dbReference type="RefSeq" id="WP_226750286.1">
    <property type="nucleotide sequence ID" value="NZ_JAEINI020000002.1"/>
</dbReference>
<proteinExistence type="predicted"/>
<dbReference type="Pfam" id="PF16459">
    <property type="entry name" value="Phage_TAC_13"/>
    <property type="match status" value="1"/>
</dbReference>
<evidence type="ECO:0000313" key="2">
    <source>
        <dbReference type="Proteomes" id="UP000633814"/>
    </source>
</evidence>
<keyword evidence="2" id="KW-1185">Reference proteome</keyword>
<gene>
    <name evidence="1" type="ORF">JAO78_005160</name>
</gene>
<reference evidence="1 2" key="1">
    <citation type="submission" date="2021-10" db="EMBL/GenBank/DDBJ databases">
        <title>Alishewanella koreense sp. nov. isolated from seawater of southwestern coast in South Korea and the proposal for the reclassification of Rheinheimera perlucida and Rheinheimera tuosuensis as Arsukibacterium perlucida and Arsukibacterium tuosuensis.</title>
        <authorList>
            <person name="Kim K.H."/>
            <person name="Ruan W."/>
            <person name="Kim K.R."/>
            <person name="Baek J.H."/>
            <person name="Jeon C.O."/>
        </authorList>
    </citation>
    <scope>NUCLEOTIDE SEQUENCE [LARGE SCALE GENOMIC DNA]</scope>
    <source>
        <strain evidence="1 2">16-MA</strain>
    </source>
</reference>
<protein>
    <submittedName>
        <fullName evidence="1">Phage tail assembly chaperone family protein, TAC</fullName>
    </submittedName>
</protein>
<dbReference type="InterPro" id="IPR024410">
    <property type="entry name" value="Phage_TAC_12"/>
</dbReference>
<comment type="caution">
    <text evidence="1">The sequence shown here is derived from an EMBL/GenBank/DDBJ whole genome shotgun (WGS) entry which is preliminary data.</text>
</comment>
<sequence>MELSLKVIEDAGGFAPAQPEMREINWQVTQNGKLQEYSATAYIRKKSFATVSMESQAANARSDVVAARIASSVVDANNKPVFTVQDITGSDVRGPMCESLTLALLSAIADVNGYISKAEDEAEKN</sequence>
<dbReference type="Proteomes" id="UP000633814">
    <property type="component" value="Unassembled WGS sequence"/>
</dbReference>
<dbReference type="EMBL" id="JAEINI020000002">
    <property type="protein sequence ID" value="MCB5226200.1"/>
    <property type="molecule type" value="Genomic_DNA"/>
</dbReference>
<name>A0ABS8C234_9ALTE</name>
<organism evidence="1 2">
    <name type="scientific">Alishewanella maricola</name>
    <dbReference type="NCBI Taxonomy" id="2795740"/>
    <lineage>
        <taxon>Bacteria</taxon>
        <taxon>Pseudomonadati</taxon>
        <taxon>Pseudomonadota</taxon>
        <taxon>Gammaproteobacteria</taxon>
        <taxon>Alteromonadales</taxon>
        <taxon>Alteromonadaceae</taxon>
        <taxon>Alishewanella</taxon>
    </lineage>
</organism>
<evidence type="ECO:0000313" key="1">
    <source>
        <dbReference type="EMBL" id="MCB5226200.1"/>
    </source>
</evidence>